<reference evidence="2 3" key="1">
    <citation type="submission" date="2019-04" db="EMBL/GenBank/DDBJ databases">
        <title>Niastella caeni sp. nov., isolated from activated sludge.</title>
        <authorList>
            <person name="Sheng M."/>
        </authorList>
    </citation>
    <scope>NUCLEOTIDE SEQUENCE [LARGE SCALE GENOMIC DNA]</scope>
    <source>
        <strain evidence="2 3">HX-2-15</strain>
    </source>
</reference>
<feature type="transmembrane region" description="Helical" evidence="1">
    <location>
        <begin position="42"/>
        <end position="60"/>
    </location>
</feature>
<keyword evidence="1" id="KW-0472">Membrane</keyword>
<feature type="transmembrane region" description="Helical" evidence="1">
    <location>
        <begin position="16"/>
        <end position="36"/>
    </location>
</feature>
<dbReference type="AlphaFoldDB" id="A0A4S8HZI8"/>
<keyword evidence="1" id="KW-0812">Transmembrane</keyword>
<evidence type="ECO:0000313" key="2">
    <source>
        <dbReference type="EMBL" id="THU41268.1"/>
    </source>
</evidence>
<protein>
    <submittedName>
        <fullName evidence="2">Uncharacterized protein</fullName>
    </submittedName>
</protein>
<proteinExistence type="predicted"/>
<keyword evidence="1" id="KW-1133">Transmembrane helix</keyword>
<accession>A0A4S8HZI8</accession>
<dbReference type="RefSeq" id="WP_136575758.1">
    <property type="nucleotide sequence ID" value="NZ_STFF01000001.1"/>
</dbReference>
<keyword evidence="3" id="KW-1185">Reference proteome</keyword>
<evidence type="ECO:0000256" key="1">
    <source>
        <dbReference type="SAM" id="Phobius"/>
    </source>
</evidence>
<dbReference type="Proteomes" id="UP000306918">
    <property type="component" value="Unassembled WGS sequence"/>
</dbReference>
<name>A0A4S8HZI8_9BACT</name>
<dbReference type="OrthoDB" id="663246at2"/>
<evidence type="ECO:0000313" key="3">
    <source>
        <dbReference type="Proteomes" id="UP000306918"/>
    </source>
</evidence>
<gene>
    <name evidence="2" type="ORF">FAM09_03935</name>
</gene>
<sequence length="191" mass="22453">MQETVLTTLIYKYNPYARFFVVLYIVSIFLFCLFTCDHIPTYIIWLMLCIWALPLVYGAISKKSIFNFRALDSRLLTLSSTYIKVGNQRYAIRDVAVELHITAYDGFIYSIRSEGLLKPQITYGDNNVLLFKFNGVSYDNEFHLRDYNSYITLCQLVDEWRAAGVPVIVKEAFTREFVDKQYVRKSRKKKK</sequence>
<organism evidence="2 3">
    <name type="scientific">Niastella caeni</name>
    <dbReference type="NCBI Taxonomy" id="2569763"/>
    <lineage>
        <taxon>Bacteria</taxon>
        <taxon>Pseudomonadati</taxon>
        <taxon>Bacteroidota</taxon>
        <taxon>Chitinophagia</taxon>
        <taxon>Chitinophagales</taxon>
        <taxon>Chitinophagaceae</taxon>
        <taxon>Niastella</taxon>
    </lineage>
</organism>
<comment type="caution">
    <text evidence="2">The sequence shown here is derived from an EMBL/GenBank/DDBJ whole genome shotgun (WGS) entry which is preliminary data.</text>
</comment>
<dbReference type="EMBL" id="STFF01000001">
    <property type="protein sequence ID" value="THU41268.1"/>
    <property type="molecule type" value="Genomic_DNA"/>
</dbReference>